<dbReference type="PANTHER" id="PTHR33434">
    <property type="entry name" value="DEGV DOMAIN-CONTAINING PROTEIN DR_1986-RELATED"/>
    <property type="match status" value="1"/>
</dbReference>
<dbReference type="SUPFAM" id="SSF82549">
    <property type="entry name" value="DAK1/DegV-like"/>
    <property type="match status" value="1"/>
</dbReference>
<dbReference type="Proteomes" id="UP000469215">
    <property type="component" value="Unassembled WGS sequence"/>
</dbReference>
<dbReference type="GO" id="GO:0008289">
    <property type="term" value="F:lipid binding"/>
    <property type="evidence" value="ECO:0007669"/>
    <property type="project" value="UniProtKB-KW"/>
</dbReference>
<dbReference type="NCBIfam" id="TIGR00762">
    <property type="entry name" value="DegV"/>
    <property type="match status" value="1"/>
</dbReference>
<comment type="caution">
    <text evidence="2">The sequence shown here is derived from an EMBL/GenBank/DDBJ whole genome shotgun (WGS) entry which is preliminary data.</text>
</comment>
<name>A0A6N9H8V6_9MICO</name>
<keyword evidence="3" id="KW-1185">Reference proteome</keyword>
<reference evidence="2 3" key="1">
    <citation type="submission" date="2020-01" db="EMBL/GenBank/DDBJ databases">
        <authorList>
            <person name="Deng T."/>
        </authorList>
    </citation>
    <scope>NUCLEOTIDE SEQUENCE [LARGE SCALE GENOMIC DNA]</scope>
    <source>
        <strain evidence="2 3">5221</strain>
    </source>
</reference>
<dbReference type="Gene3D" id="3.40.50.10170">
    <property type="match status" value="1"/>
</dbReference>
<evidence type="ECO:0000256" key="1">
    <source>
        <dbReference type="ARBA" id="ARBA00023121"/>
    </source>
</evidence>
<gene>
    <name evidence="2" type="ORF">GSY69_11225</name>
</gene>
<protein>
    <submittedName>
        <fullName evidence="2">DegV family EDD domain-containing protein</fullName>
    </submittedName>
</protein>
<evidence type="ECO:0000313" key="3">
    <source>
        <dbReference type="Proteomes" id="UP000469215"/>
    </source>
</evidence>
<dbReference type="InterPro" id="IPR003797">
    <property type="entry name" value="DegV"/>
</dbReference>
<organism evidence="2 3">
    <name type="scientific">Brevibacterium rongguiense</name>
    <dbReference type="NCBI Taxonomy" id="2695267"/>
    <lineage>
        <taxon>Bacteria</taxon>
        <taxon>Bacillati</taxon>
        <taxon>Actinomycetota</taxon>
        <taxon>Actinomycetes</taxon>
        <taxon>Micrococcales</taxon>
        <taxon>Brevibacteriaceae</taxon>
        <taxon>Brevibacterium</taxon>
    </lineage>
</organism>
<dbReference type="EMBL" id="WWEQ01000057">
    <property type="protein sequence ID" value="MYM20520.1"/>
    <property type="molecule type" value="Genomic_DNA"/>
</dbReference>
<dbReference type="AlphaFoldDB" id="A0A6N9H8V6"/>
<accession>A0A6N9H8V6</accession>
<proteinExistence type="predicted"/>
<dbReference type="InterPro" id="IPR050270">
    <property type="entry name" value="DegV_domain_contain"/>
</dbReference>
<dbReference type="PANTHER" id="PTHR33434:SF2">
    <property type="entry name" value="FATTY ACID-BINDING PROTEIN TM_1468"/>
    <property type="match status" value="1"/>
</dbReference>
<dbReference type="PROSITE" id="PS51482">
    <property type="entry name" value="DEGV"/>
    <property type="match status" value="1"/>
</dbReference>
<dbReference type="InterPro" id="IPR043168">
    <property type="entry name" value="DegV_C"/>
</dbReference>
<dbReference type="Pfam" id="PF02645">
    <property type="entry name" value="DegV"/>
    <property type="match status" value="1"/>
</dbReference>
<sequence>MRIGLVTDSTARLGPAEAQRLRDELAGHFDIVELTVSVDGAERPDSQWSPADVCTAMAAGLPVTTSMPAAGDFADAYRRLIADGAEALIVLTLSAELSGTWQAARAAADEVMAEGDATIAVIDARTISAGLAGAVAIAAAGAQLEPDQLAAEVADWCSEETRAFFVPASLEYLRRGGRIGAASSLIGRALSIVPVLGLRDGAVVPLARVRTRARAEERMAALLLASAQEFADRYPGRGIEIVLLHAEETAAAAGAPFARLHEQVRALPLPEGTRVSSAAISTVVTAHVGPGTVGAFVQTAP</sequence>
<keyword evidence="1" id="KW-0446">Lipid-binding</keyword>
<dbReference type="Gene3D" id="3.30.1180.10">
    <property type="match status" value="1"/>
</dbReference>
<evidence type="ECO:0000313" key="2">
    <source>
        <dbReference type="EMBL" id="MYM20520.1"/>
    </source>
</evidence>
<dbReference type="RefSeq" id="WP_160953935.1">
    <property type="nucleotide sequence ID" value="NZ_WWEQ01000057.1"/>
</dbReference>